<keyword evidence="1" id="KW-0378">Hydrolase</keyword>
<sequence length="309" mass="33196">MRTAPRSPARCHLSPKGGPVPCRTRHRALSRPPRSYAFAALAFLVLAAGLVFPASALGAETATSELPPVTRGVGDFFLALEGRIDSHGQEVLAEKELEHARRSDEVSEKLRLDAMNSKGDEYSKSLDAASQLLDGTATVEELADEGDSTDLSDTGVDSTGEPAASDNTPAAAAEKKPSKSTSSKKRKNTIRFNGEYVSYVQGSPADETAPEATAAAWVSNGDVTDNENTYFIGHNPGVFSGVMNLDVGDKVTVWDGKGRSRTYYVFDVLTLPNQSNYFRYEGRIAPTGESITLQTCCADNKHVRCVMAR</sequence>
<dbReference type="GO" id="GO:0016787">
    <property type="term" value="F:hydrolase activity"/>
    <property type="evidence" value="ECO:0007669"/>
    <property type="project" value="UniProtKB-KW"/>
</dbReference>
<dbReference type="InterPro" id="IPR005754">
    <property type="entry name" value="Sortase"/>
</dbReference>
<evidence type="ECO:0000256" key="2">
    <source>
        <dbReference type="SAM" id="MobiDB-lite"/>
    </source>
</evidence>
<reference evidence="3 4" key="1">
    <citation type="submission" date="2019-04" db="EMBL/GenBank/DDBJ databases">
        <title>Microbes associate with the intestines of laboratory mice.</title>
        <authorList>
            <person name="Navarre W."/>
            <person name="Wong E."/>
            <person name="Huang K.C."/>
            <person name="Tropini C."/>
            <person name="Ng K."/>
            <person name="Yu B."/>
        </authorList>
    </citation>
    <scope>NUCLEOTIDE SEQUENCE [LARGE SCALE GENOMIC DNA]</scope>
    <source>
        <strain evidence="3 4">NM80_B27</strain>
    </source>
</reference>
<dbReference type="Gene3D" id="2.40.260.10">
    <property type="entry name" value="Sortase"/>
    <property type="match status" value="1"/>
</dbReference>
<feature type="region of interest" description="Disordered" evidence="2">
    <location>
        <begin position="1"/>
        <end position="26"/>
    </location>
</feature>
<evidence type="ECO:0000313" key="4">
    <source>
        <dbReference type="Proteomes" id="UP000308978"/>
    </source>
</evidence>
<dbReference type="Pfam" id="PF04203">
    <property type="entry name" value="Sortase"/>
    <property type="match status" value="1"/>
</dbReference>
<dbReference type="EMBL" id="SSTJ01000006">
    <property type="protein sequence ID" value="THG37275.1"/>
    <property type="molecule type" value="Genomic_DNA"/>
</dbReference>
<protein>
    <submittedName>
        <fullName evidence="3">Sortase</fullName>
    </submittedName>
</protein>
<dbReference type="InterPro" id="IPR023365">
    <property type="entry name" value="Sortase_dom-sf"/>
</dbReference>
<evidence type="ECO:0000313" key="3">
    <source>
        <dbReference type="EMBL" id="THG37275.1"/>
    </source>
</evidence>
<dbReference type="AlphaFoldDB" id="A0A4S4G3Y0"/>
<name>A0A4S4G3Y0_9ACTN</name>
<evidence type="ECO:0000256" key="1">
    <source>
        <dbReference type="ARBA" id="ARBA00022801"/>
    </source>
</evidence>
<feature type="region of interest" description="Disordered" evidence="2">
    <location>
        <begin position="142"/>
        <end position="187"/>
    </location>
</feature>
<organism evidence="3 4">
    <name type="scientific">Adlercreutzia caecimuris</name>
    <dbReference type="NCBI Taxonomy" id="671266"/>
    <lineage>
        <taxon>Bacteria</taxon>
        <taxon>Bacillati</taxon>
        <taxon>Actinomycetota</taxon>
        <taxon>Coriobacteriia</taxon>
        <taxon>Eggerthellales</taxon>
        <taxon>Eggerthellaceae</taxon>
        <taxon>Adlercreutzia</taxon>
    </lineage>
</organism>
<comment type="caution">
    <text evidence="3">The sequence shown here is derived from an EMBL/GenBank/DDBJ whole genome shotgun (WGS) entry which is preliminary data.</text>
</comment>
<accession>A0A4S4G3Y0</accession>
<dbReference type="Proteomes" id="UP000308978">
    <property type="component" value="Unassembled WGS sequence"/>
</dbReference>
<feature type="compositionally biased region" description="Low complexity" evidence="2">
    <location>
        <begin position="163"/>
        <end position="172"/>
    </location>
</feature>
<dbReference type="SUPFAM" id="SSF63817">
    <property type="entry name" value="Sortase"/>
    <property type="match status" value="1"/>
</dbReference>
<proteinExistence type="predicted"/>
<gene>
    <name evidence="3" type="ORF">E5986_05780</name>
</gene>